<evidence type="ECO:0000256" key="1">
    <source>
        <dbReference type="SAM" id="SignalP"/>
    </source>
</evidence>
<protein>
    <submittedName>
        <fullName evidence="2">Putative ovule protein</fullName>
    </submittedName>
</protein>
<evidence type="ECO:0000313" key="2">
    <source>
        <dbReference type="EMBL" id="JAP34417.1"/>
    </source>
</evidence>
<proteinExistence type="predicted"/>
<sequence>MSHLLPYLRMLILFSFFCCVNLSPSPWWTPSPCILEMSHRGLIYLFILHRVSPTLSGLWEAITNRLREVQGGKASFHISENSRK</sequence>
<dbReference type="AlphaFoldDB" id="A0A0V0IPH9"/>
<dbReference type="EMBL" id="GEDG01003998">
    <property type="protein sequence ID" value="JAP34417.1"/>
    <property type="molecule type" value="Transcribed_RNA"/>
</dbReference>
<feature type="chain" id="PRO_5006866474" evidence="1">
    <location>
        <begin position="23"/>
        <end position="84"/>
    </location>
</feature>
<keyword evidence="1" id="KW-0732">Signal</keyword>
<organism evidence="2">
    <name type="scientific">Solanum chacoense</name>
    <name type="common">Chaco potato</name>
    <dbReference type="NCBI Taxonomy" id="4108"/>
    <lineage>
        <taxon>Eukaryota</taxon>
        <taxon>Viridiplantae</taxon>
        <taxon>Streptophyta</taxon>
        <taxon>Embryophyta</taxon>
        <taxon>Tracheophyta</taxon>
        <taxon>Spermatophyta</taxon>
        <taxon>Magnoliopsida</taxon>
        <taxon>eudicotyledons</taxon>
        <taxon>Gunneridae</taxon>
        <taxon>Pentapetalae</taxon>
        <taxon>asterids</taxon>
        <taxon>lamiids</taxon>
        <taxon>Solanales</taxon>
        <taxon>Solanaceae</taxon>
        <taxon>Solanoideae</taxon>
        <taxon>Solaneae</taxon>
        <taxon>Solanum</taxon>
    </lineage>
</organism>
<reference evidence="2" key="1">
    <citation type="submission" date="2015-12" db="EMBL/GenBank/DDBJ databases">
        <title>Gene expression during late stages of embryo sac development: a critical building block for successful pollen-pistil interactions.</title>
        <authorList>
            <person name="Liu Y."/>
            <person name="Joly V."/>
            <person name="Sabar M."/>
            <person name="Matton D.P."/>
        </authorList>
    </citation>
    <scope>NUCLEOTIDE SEQUENCE</scope>
</reference>
<name>A0A0V0IPH9_SOLCH</name>
<feature type="signal peptide" evidence="1">
    <location>
        <begin position="1"/>
        <end position="22"/>
    </location>
</feature>
<accession>A0A0V0IPH9</accession>